<feature type="domain" description="External alternative NADH-ubiquinone oxidoreductase-like C-terminal" evidence="8">
    <location>
        <begin position="455"/>
        <end position="501"/>
    </location>
</feature>
<dbReference type="InterPro" id="IPR036188">
    <property type="entry name" value="FAD/NAD-bd_sf"/>
</dbReference>
<dbReference type="Pfam" id="PF07992">
    <property type="entry name" value="Pyr_redox_2"/>
    <property type="match status" value="1"/>
</dbReference>
<keyword evidence="5" id="KW-0520">NAD</keyword>
<dbReference type="EMBL" id="QGMI01000244">
    <property type="protein sequence ID" value="TVY44222.1"/>
    <property type="molecule type" value="Genomic_DNA"/>
</dbReference>
<dbReference type="OrthoDB" id="9992747at2759"/>
<dbReference type="InterPro" id="IPR045024">
    <property type="entry name" value="NDH-2"/>
</dbReference>
<evidence type="ECO:0000313" key="10">
    <source>
        <dbReference type="Proteomes" id="UP000443090"/>
    </source>
</evidence>
<dbReference type="Proteomes" id="UP000443090">
    <property type="component" value="Unassembled WGS sequence"/>
</dbReference>
<evidence type="ECO:0000256" key="2">
    <source>
        <dbReference type="ARBA" id="ARBA00022630"/>
    </source>
</evidence>
<keyword evidence="2" id="KW-0285">Flavoprotein</keyword>
<sequence length="540" mass="60123">MNSMLNTSRSCSRAFRANPALSRLLCRARERVVILGSGWSGFVLSRELDKKKFQTVVVSPRTYFAFTPLLASTAVGTLEFRTTVESVRQRQSKVEFFQGWADDVNFHEKKLCIEEAVRNVVPPKSGEMNSVTDRDASSTSTKPSGKGKTFDLSYDKLVVAVGCYSQTFNTPGVRENAFFLRDVVDAQRIRKRVLEIFEIASLPTTSEQLKDQLLNFAVVGGGPTGVEFAAELYDLCHEDLIKVYPRLIPRIKISIYDVAQKILPMFDAKLANYATQKFKRDGIAIRTEHHIEELRSGLPGSSGEAGGCFTLKTKEKGEVGIGMCVWSTGLMMNPFIQKAMDDVHTYPTSSATQSTELPTDPSSINWHLKRSPKTGGLVVDDKFRVKLTPRDDSVGESAAAEATVNDVFALGDVSVMEKTPLPATAQVANQEAKWLGKRLNKGDIEQNNFTFKNMGVMTYVGDMKAIMQGGQGQEIRGWIAWVIWRGAYLTKTLSWRNKLLVPIYVSHPFLGNFSPPSTGDHANMMFRVINYAFGRDISRF</sequence>
<dbReference type="InterPro" id="IPR054585">
    <property type="entry name" value="NDH2-like_C"/>
</dbReference>
<gene>
    <name evidence="9" type="ORF">LOCC1_G005801</name>
</gene>
<evidence type="ECO:0000256" key="1">
    <source>
        <dbReference type="ARBA" id="ARBA00005272"/>
    </source>
</evidence>
<keyword evidence="10" id="KW-1185">Reference proteome</keyword>
<organism evidence="9 10">
    <name type="scientific">Lachnellula occidentalis</name>
    <dbReference type="NCBI Taxonomy" id="215460"/>
    <lineage>
        <taxon>Eukaryota</taxon>
        <taxon>Fungi</taxon>
        <taxon>Dikarya</taxon>
        <taxon>Ascomycota</taxon>
        <taxon>Pezizomycotina</taxon>
        <taxon>Leotiomycetes</taxon>
        <taxon>Helotiales</taxon>
        <taxon>Lachnaceae</taxon>
        <taxon>Lachnellula</taxon>
    </lineage>
</organism>
<feature type="region of interest" description="Disordered" evidence="6">
    <location>
        <begin position="346"/>
        <end position="365"/>
    </location>
</feature>
<proteinExistence type="inferred from homology"/>
<accession>A0A8H8UHL2</accession>
<evidence type="ECO:0000259" key="7">
    <source>
        <dbReference type="Pfam" id="PF07992"/>
    </source>
</evidence>
<dbReference type="SUPFAM" id="SSF51905">
    <property type="entry name" value="FAD/NAD(P)-binding domain"/>
    <property type="match status" value="2"/>
</dbReference>
<comment type="similarity">
    <text evidence="1">Belongs to the NADH dehydrogenase family.</text>
</comment>
<dbReference type="PANTHER" id="PTHR43706">
    <property type="entry name" value="NADH DEHYDROGENASE"/>
    <property type="match status" value="1"/>
</dbReference>
<keyword evidence="4" id="KW-0560">Oxidoreductase</keyword>
<dbReference type="InterPro" id="IPR023753">
    <property type="entry name" value="FAD/NAD-binding_dom"/>
</dbReference>
<reference evidence="9 10" key="1">
    <citation type="submission" date="2018-05" db="EMBL/GenBank/DDBJ databases">
        <title>Genome sequencing and assembly of the regulated plant pathogen Lachnellula willkommii and related sister species for the development of diagnostic species identification markers.</title>
        <authorList>
            <person name="Giroux E."/>
            <person name="Bilodeau G."/>
        </authorList>
    </citation>
    <scope>NUCLEOTIDE SEQUENCE [LARGE SCALE GENOMIC DNA]</scope>
    <source>
        <strain evidence="9 10">CBS 160.35</strain>
    </source>
</reference>
<dbReference type="GO" id="GO:0005739">
    <property type="term" value="C:mitochondrion"/>
    <property type="evidence" value="ECO:0007669"/>
    <property type="project" value="TreeGrafter"/>
</dbReference>
<dbReference type="PANTHER" id="PTHR43706:SF17">
    <property type="entry name" value="NADH DEHYDROGENASE (EUROFUNG)"/>
    <property type="match status" value="1"/>
</dbReference>
<evidence type="ECO:0000259" key="8">
    <source>
        <dbReference type="Pfam" id="PF22366"/>
    </source>
</evidence>
<dbReference type="Pfam" id="PF22366">
    <property type="entry name" value="NDH2_C"/>
    <property type="match status" value="1"/>
</dbReference>
<dbReference type="PRINTS" id="PR00368">
    <property type="entry name" value="FADPNR"/>
</dbReference>
<dbReference type="Gene3D" id="3.50.50.100">
    <property type="match status" value="1"/>
</dbReference>
<dbReference type="AlphaFoldDB" id="A0A8H8UHL2"/>
<feature type="region of interest" description="Disordered" evidence="6">
    <location>
        <begin position="124"/>
        <end position="147"/>
    </location>
</feature>
<feature type="compositionally biased region" description="Low complexity" evidence="6">
    <location>
        <begin position="137"/>
        <end position="147"/>
    </location>
</feature>
<dbReference type="GO" id="GO:0003954">
    <property type="term" value="F:NADH dehydrogenase activity"/>
    <property type="evidence" value="ECO:0007669"/>
    <property type="project" value="InterPro"/>
</dbReference>
<feature type="domain" description="FAD/NAD(P)-binding" evidence="7">
    <location>
        <begin position="31"/>
        <end position="336"/>
    </location>
</feature>
<protein>
    <submittedName>
        <fullName evidence="9">Putative NADH dehydrogenase</fullName>
    </submittedName>
</protein>
<evidence type="ECO:0000313" key="9">
    <source>
        <dbReference type="EMBL" id="TVY44222.1"/>
    </source>
</evidence>
<evidence type="ECO:0000256" key="5">
    <source>
        <dbReference type="ARBA" id="ARBA00023027"/>
    </source>
</evidence>
<comment type="caution">
    <text evidence="9">The sequence shown here is derived from an EMBL/GenBank/DDBJ whole genome shotgun (WGS) entry which is preliminary data.</text>
</comment>
<keyword evidence="3" id="KW-0274">FAD</keyword>
<evidence type="ECO:0000256" key="6">
    <source>
        <dbReference type="SAM" id="MobiDB-lite"/>
    </source>
</evidence>
<name>A0A8H8UHL2_9HELO</name>
<evidence type="ECO:0000256" key="4">
    <source>
        <dbReference type="ARBA" id="ARBA00023002"/>
    </source>
</evidence>
<evidence type="ECO:0000256" key="3">
    <source>
        <dbReference type="ARBA" id="ARBA00022827"/>
    </source>
</evidence>